<dbReference type="AlphaFoldDB" id="A0A1V9G9L2"/>
<accession>A0A1V9G9L2</accession>
<proteinExistence type="predicted"/>
<reference evidence="2 3" key="1">
    <citation type="submission" date="2016-03" db="EMBL/GenBank/DDBJ databases">
        <title>Niastella vici sp. nov., isolated from farmland soil.</title>
        <authorList>
            <person name="Chen L."/>
            <person name="Wang D."/>
            <person name="Yang S."/>
            <person name="Wang G."/>
        </authorList>
    </citation>
    <scope>NUCLEOTIDE SEQUENCE [LARGE SCALE GENOMIC DNA]</scope>
    <source>
        <strain evidence="2 3">DJ57</strain>
    </source>
</reference>
<evidence type="ECO:0000313" key="3">
    <source>
        <dbReference type="Proteomes" id="UP000192796"/>
    </source>
</evidence>
<sequence>MTFLYILAALVVVIVLLLIIALFLPDGYFIEKSAIIKKPCDFVMDKVADFHNHILWNPWQPKDSPSESNITGISKRPGHKYSWKRTKIGAGCLTLRDIDERHIHFDFELLKPVKVSARDNWQFEEWGTDETKVTWLNFGTFPYPIGRLMGYMLHKNLKQQVTQGLMDLKKFCELYDGTIAVRHF</sequence>
<dbReference type="OrthoDB" id="9807923at2"/>
<comment type="caution">
    <text evidence="2">The sequence shown here is derived from an EMBL/GenBank/DDBJ whole genome shotgun (WGS) entry which is preliminary data.</text>
</comment>
<keyword evidence="1" id="KW-1133">Transmembrane helix</keyword>
<dbReference type="Gene3D" id="3.30.530.20">
    <property type="match status" value="1"/>
</dbReference>
<keyword evidence="3" id="KW-1185">Reference proteome</keyword>
<organism evidence="2 3">
    <name type="scientific">Niastella vici</name>
    <dbReference type="NCBI Taxonomy" id="1703345"/>
    <lineage>
        <taxon>Bacteria</taxon>
        <taxon>Pseudomonadati</taxon>
        <taxon>Bacteroidota</taxon>
        <taxon>Chitinophagia</taxon>
        <taxon>Chitinophagales</taxon>
        <taxon>Chitinophagaceae</taxon>
        <taxon>Niastella</taxon>
    </lineage>
</organism>
<keyword evidence="1" id="KW-0812">Transmembrane</keyword>
<dbReference type="Proteomes" id="UP000192796">
    <property type="component" value="Unassembled WGS sequence"/>
</dbReference>
<evidence type="ECO:0000313" key="2">
    <source>
        <dbReference type="EMBL" id="OQP67339.1"/>
    </source>
</evidence>
<gene>
    <name evidence="2" type="ORF">A3860_03020</name>
</gene>
<evidence type="ECO:0000256" key="1">
    <source>
        <dbReference type="SAM" id="Phobius"/>
    </source>
</evidence>
<dbReference type="EMBL" id="LVYD01000001">
    <property type="protein sequence ID" value="OQP67339.1"/>
    <property type="molecule type" value="Genomic_DNA"/>
</dbReference>
<dbReference type="SUPFAM" id="SSF55961">
    <property type="entry name" value="Bet v1-like"/>
    <property type="match status" value="1"/>
</dbReference>
<dbReference type="RefSeq" id="WP_081145037.1">
    <property type="nucleotide sequence ID" value="NZ_LVYD01000001.1"/>
</dbReference>
<evidence type="ECO:0008006" key="4">
    <source>
        <dbReference type="Google" id="ProtNLM"/>
    </source>
</evidence>
<keyword evidence="1" id="KW-0472">Membrane</keyword>
<feature type="transmembrane region" description="Helical" evidence="1">
    <location>
        <begin position="6"/>
        <end position="24"/>
    </location>
</feature>
<protein>
    <recommendedName>
        <fullName evidence="4">Polyketide cyclase</fullName>
    </recommendedName>
</protein>
<dbReference type="InterPro" id="IPR023393">
    <property type="entry name" value="START-like_dom_sf"/>
</dbReference>
<dbReference type="STRING" id="1703345.A3860_03020"/>
<name>A0A1V9G9L2_9BACT</name>